<sequence>MRYVGGIDDAGQPIDIRDPMLATLQQAVSNSQDGEPRVAALLALKSVFGEQLPADSAFVAEVTRAYLSLRDRGARQTVKDWVTTQLN</sequence>
<evidence type="ECO:0000313" key="3">
    <source>
        <dbReference type="EMBL" id="VTR35418.1"/>
    </source>
</evidence>
<name>A0A4V6KPL0_SERFO</name>
<evidence type="ECO:0000256" key="1">
    <source>
        <dbReference type="ARBA" id="ARBA00023002"/>
    </source>
</evidence>
<dbReference type="InterPro" id="IPR013118">
    <property type="entry name" value="Mannitol_DH_C"/>
</dbReference>
<dbReference type="Gene3D" id="1.10.1040.10">
    <property type="entry name" value="N-(1-d-carboxylethyl)-l-norvaline Dehydrogenase, domain 2"/>
    <property type="match status" value="1"/>
</dbReference>
<dbReference type="GO" id="GO:0016616">
    <property type="term" value="F:oxidoreductase activity, acting on the CH-OH group of donors, NAD or NADP as acceptor"/>
    <property type="evidence" value="ECO:0007669"/>
    <property type="project" value="TreeGrafter"/>
</dbReference>
<dbReference type="SUPFAM" id="SSF48179">
    <property type="entry name" value="6-phosphogluconate dehydrogenase C-terminal domain-like"/>
    <property type="match status" value="1"/>
</dbReference>
<reference evidence="3" key="1">
    <citation type="submission" date="2019-05" db="EMBL/GenBank/DDBJ databases">
        <authorList>
            <consortium name="Pathogen Informatics"/>
        </authorList>
    </citation>
    <scope>NUCLEOTIDE SEQUENCE [LARGE SCALE GENOMIC DNA]</scope>
    <source>
        <strain evidence="3">NCTC12965</strain>
    </source>
</reference>
<dbReference type="Pfam" id="PF08125">
    <property type="entry name" value="Mannitol_dh_C"/>
    <property type="match status" value="1"/>
</dbReference>
<organism evidence="3">
    <name type="scientific">Serratia fonticola</name>
    <dbReference type="NCBI Taxonomy" id="47917"/>
    <lineage>
        <taxon>Bacteria</taxon>
        <taxon>Pseudomonadati</taxon>
        <taxon>Pseudomonadota</taxon>
        <taxon>Gammaproteobacteria</taxon>
        <taxon>Enterobacterales</taxon>
        <taxon>Yersiniaceae</taxon>
        <taxon>Serratia</taxon>
    </lineage>
</organism>
<evidence type="ECO:0000259" key="2">
    <source>
        <dbReference type="Pfam" id="PF08125"/>
    </source>
</evidence>
<dbReference type="EMBL" id="CABEEZ010000080">
    <property type="protein sequence ID" value="VTR35418.1"/>
    <property type="molecule type" value="Genomic_DNA"/>
</dbReference>
<protein>
    <submittedName>
        <fullName evidence="3">D-mannonate oxidoreductase</fullName>
    </submittedName>
</protein>
<dbReference type="InterPro" id="IPR050988">
    <property type="entry name" value="Mannitol_DH/Oxidoreductase"/>
</dbReference>
<keyword evidence="1" id="KW-0560">Oxidoreductase</keyword>
<proteinExistence type="predicted"/>
<dbReference type="InterPro" id="IPR008927">
    <property type="entry name" value="6-PGluconate_DH-like_C_sf"/>
</dbReference>
<dbReference type="InterPro" id="IPR013328">
    <property type="entry name" value="6PGD_dom2"/>
</dbReference>
<gene>
    <name evidence="3" type="ORF">NCTC12965_03785</name>
</gene>
<dbReference type="PANTHER" id="PTHR43362:SF1">
    <property type="entry name" value="MANNITOL DEHYDROGENASE 2-RELATED"/>
    <property type="match status" value="1"/>
</dbReference>
<dbReference type="AlphaFoldDB" id="A0A4V6KPL0"/>
<feature type="domain" description="Mannitol dehydrogenase C-terminal" evidence="2">
    <location>
        <begin position="1"/>
        <end position="69"/>
    </location>
</feature>
<dbReference type="PANTHER" id="PTHR43362">
    <property type="entry name" value="MANNITOL DEHYDROGENASE DSF1-RELATED"/>
    <property type="match status" value="1"/>
</dbReference>
<accession>A0A4V6KPL0</accession>